<dbReference type="EMBL" id="QYRP01000002">
    <property type="protein sequence ID" value="RJS45148.1"/>
    <property type="molecule type" value="Genomic_DNA"/>
</dbReference>
<comment type="caution">
    <text evidence="2">The sequence shown here is derived from an EMBL/GenBank/DDBJ whole genome shotgun (WGS) entry which is preliminary data.</text>
</comment>
<sequence length="102" mass="11053">MTTMRQAPRPIAHSAGAAYDGPAEITVERTVHAVEVQLRSEFQPLDGHTHWHGRIAASSALPDVDSGATITLHTPFDSAAGRLSDRDPWGRFRISGLGRPPF</sequence>
<protein>
    <submittedName>
        <fullName evidence="2">DUF4873 domain-containing protein</fullName>
    </submittedName>
</protein>
<keyword evidence="3" id="KW-1185">Reference proteome</keyword>
<organism evidence="2 3">
    <name type="scientific">Nocardioides cavernaquae</name>
    <dbReference type="NCBI Taxonomy" id="2321396"/>
    <lineage>
        <taxon>Bacteria</taxon>
        <taxon>Bacillati</taxon>
        <taxon>Actinomycetota</taxon>
        <taxon>Actinomycetes</taxon>
        <taxon>Propionibacteriales</taxon>
        <taxon>Nocardioidaceae</taxon>
        <taxon>Nocardioides</taxon>
    </lineage>
</organism>
<proteinExistence type="predicted"/>
<dbReference type="Proteomes" id="UP000276542">
    <property type="component" value="Unassembled WGS sequence"/>
</dbReference>
<evidence type="ECO:0000313" key="3">
    <source>
        <dbReference type="Proteomes" id="UP000276542"/>
    </source>
</evidence>
<dbReference type="InterPro" id="IPR032371">
    <property type="entry name" value="DUF4873"/>
</dbReference>
<evidence type="ECO:0000313" key="2">
    <source>
        <dbReference type="EMBL" id="RJS45148.1"/>
    </source>
</evidence>
<dbReference type="Pfam" id="PF16170">
    <property type="entry name" value="DUF4873"/>
    <property type="match status" value="1"/>
</dbReference>
<dbReference type="RefSeq" id="WP_120059049.1">
    <property type="nucleotide sequence ID" value="NZ_QYRP01000002.1"/>
</dbReference>
<dbReference type="OrthoDB" id="3683556at2"/>
<evidence type="ECO:0000259" key="1">
    <source>
        <dbReference type="Pfam" id="PF16170"/>
    </source>
</evidence>
<feature type="domain" description="DUF4873" evidence="1">
    <location>
        <begin position="18"/>
        <end position="102"/>
    </location>
</feature>
<reference evidence="3" key="1">
    <citation type="submission" date="2018-09" db="EMBL/GenBank/DDBJ databases">
        <authorList>
            <person name="Zhu H."/>
        </authorList>
    </citation>
    <scope>NUCLEOTIDE SEQUENCE [LARGE SCALE GENOMIC DNA]</scope>
    <source>
        <strain evidence="3">K1W22B-1</strain>
    </source>
</reference>
<accession>A0A3A5H5L8</accession>
<name>A0A3A5H5L8_9ACTN</name>
<gene>
    <name evidence="2" type="ORF">D4739_02105</name>
</gene>
<dbReference type="AlphaFoldDB" id="A0A3A5H5L8"/>